<dbReference type="Pfam" id="PF01678">
    <property type="entry name" value="DAP_epimerase"/>
    <property type="match status" value="2"/>
</dbReference>
<dbReference type="RefSeq" id="WP_133734719.1">
    <property type="nucleotide sequence ID" value="NZ_SOAX01000001.1"/>
</dbReference>
<gene>
    <name evidence="9" type="primary">dapF</name>
    <name evidence="12" type="ORF">DES49_0431</name>
</gene>
<comment type="caution">
    <text evidence="12">The sequence shown here is derived from an EMBL/GenBank/DDBJ whole genome shotgun (WGS) entry which is preliminary data.</text>
</comment>
<dbReference type="SUPFAM" id="SSF54506">
    <property type="entry name" value="Diaminopimelate epimerase-like"/>
    <property type="match status" value="1"/>
</dbReference>
<proteinExistence type="inferred from homology"/>
<dbReference type="HAMAP" id="MF_00197">
    <property type="entry name" value="DAP_epimerase"/>
    <property type="match status" value="1"/>
</dbReference>
<keyword evidence="13" id="KW-1185">Reference proteome</keyword>
<comment type="pathway">
    <text evidence="1 9">Amino-acid biosynthesis; L-lysine biosynthesis via DAP pathway; DL-2,6-diaminopimelate from LL-2,6-diaminopimelate: step 1/1.</text>
</comment>
<keyword evidence="4 9" id="KW-0963">Cytoplasm</keyword>
<dbReference type="GO" id="GO:0005829">
    <property type="term" value="C:cytosol"/>
    <property type="evidence" value="ECO:0007669"/>
    <property type="project" value="TreeGrafter"/>
</dbReference>
<dbReference type="PANTHER" id="PTHR31689:SF0">
    <property type="entry name" value="DIAMINOPIMELATE EPIMERASE"/>
    <property type="match status" value="1"/>
</dbReference>
<dbReference type="NCBIfam" id="TIGR00652">
    <property type="entry name" value="DapF"/>
    <property type="match status" value="1"/>
</dbReference>
<evidence type="ECO:0000256" key="10">
    <source>
        <dbReference type="PROSITE-ProRule" id="PRU10125"/>
    </source>
</evidence>
<evidence type="ECO:0000256" key="9">
    <source>
        <dbReference type="HAMAP-Rule" id="MF_00197"/>
    </source>
</evidence>
<evidence type="ECO:0000256" key="5">
    <source>
        <dbReference type="ARBA" id="ARBA00022605"/>
    </source>
</evidence>
<evidence type="ECO:0000256" key="7">
    <source>
        <dbReference type="ARBA" id="ARBA00023235"/>
    </source>
</evidence>
<comment type="function">
    <text evidence="9">Catalyzes the stereoinversion of LL-2,6-diaminopimelate (L,L-DAP) to meso-diaminopimelate (meso-DAP), a precursor of L-lysine and an essential component of the bacterial peptidoglycan.</text>
</comment>
<feature type="active site" description="Proton acceptor" evidence="9">
    <location>
        <position position="229"/>
    </location>
</feature>
<dbReference type="Gene3D" id="3.10.310.10">
    <property type="entry name" value="Diaminopimelate Epimerase, Chain A, domain 1"/>
    <property type="match status" value="2"/>
</dbReference>
<feature type="site" description="Could be important to modulate the pK values of the two catalytic cysteine residues" evidence="9">
    <location>
        <position position="171"/>
    </location>
</feature>
<name>A0A4R7K3X5_9GAMM</name>
<protein>
    <recommendedName>
        <fullName evidence="3 9">Diaminopimelate epimerase</fullName>
        <shortName evidence="9">DAP epimerase</shortName>
        <ecNumber evidence="3 9">5.1.1.7</ecNumber>
    </recommendedName>
    <alternativeName>
        <fullName evidence="9">PLP-independent amino acid racemase</fullName>
    </alternativeName>
</protein>
<evidence type="ECO:0000256" key="11">
    <source>
        <dbReference type="SAM" id="MobiDB-lite"/>
    </source>
</evidence>
<dbReference type="Proteomes" id="UP000295830">
    <property type="component" value="Unassembled WGS sequence"/>
</dbReference>
<keyword evidence="6 9" id="KW-0457">Lysine biosynthesis</keyword>
<evidence type="ECO:0000313" key="12">
    <source>
        <dbReference type="EMBL" id="TDT44329.1"/>
    </source>
</evidence>
<feature type="binding site" evidence="9">
    <location>
        <position position="56"/>
    </location>
    <ligand>
        <name>substrate</name>
    </ligand>
</feature>
<feature type="binding site" evidence="9">
    <location>
        <position position="169"/>
    </location>
    <ligand>
        <name>substrate</name>
    </ligand>
</feature>
<comment type="catalytic activity">
    <reaction evidence="8 9">
        <text>(2S,6S)-2,6-diaminopimelate = meso-2,6-diaminopimelate</text>
        <dbReference type="Rhea" id="RHEA:15393"/>
        <dbReference type="ChEBI" id="CHEBI:57609"/>
        <dbReference type="ChEBI" id="CHEBI:57791"/>
        <dbReference type="EC" id="5.1.1.7"/>
    </reaction>
</comment>
<evidence type="ECO:0000256" key="6">
    <source>
        <dbReference type="ARBA" id="ARBA00023154"/>
    </source>
</evidence>
<accession>A0A4R7K3X5</accession>
<feature type="binding site" evidence="9">
    <location>
        <position position="23"/>
    </location>
    <ligand>
        <name>substrate</name>
    </ligand>
</feature>
<feature type="region of interest" description="Disordered" evidence="11">
    <location>
        <begin position="266"/>
        <end position="313"/>
    </location>
</feature>
<evidence type="ECO:0000256" key="1">
    <source>
        <dbReference type="ARBA" id="ARBA00005196"/>
    </source>
</evidence>
<feature type="binding site" evidence="9">
    <location>
        <begin position="220"/>
        <end position="221"/>
    </location>
    <ligand>
        <name>substrate</name>
    </ligand>
</feature>
<evidence type="ECO:0000256" key="2">
    <source>
        <dbReference type="ARBA" id="ARBA00010219"/>
    </source>
</evidence>
<dbReference type="FunFam" id="3.10.310.10:FF:000001">
    <property type="entry name" value="Diaminopimelate epimerase"/>
    <property type="match status" value="1"/>
</dbReference>
<dbReference type="EMBL" id="SOAX01000001">
    <property type="protein sequence ID" value="TDT44329.1"/>
    <property type="molecule type" value="Genomic_DNA"/>
</dbReference>
<feature type="active site" evidence="10">
    <location>
        <position position="85"/>
    </location>
</feature>
<dbReference type="GO" id="GO:0009089">
    <property type="term" value="P:lysine biosynthetic process via diaminopimelate"/>
    <property type="evidence" value="ECO:0007669"/>
    <property type="project" value="UniProtKB-UniRule"/>
</dbReference>
<evidence type="ECO:0000256" key="3">
    <source>
        <dbReference type="ARBA" id="ARBA00013080"/>
    </source>
</evidence>
<dbReference type="PANTHER" id="PTHR31689">
    <property type="entry name" value="DIAMINOPIMELATE EPIMERASE, CHLOROPLASTIC"/>
    <property type="match status" value="1"/>
</dbReference>
<dbReference type="GO" id="GO:0008837">
    <property type="term" value="F:diaminopimelate epimerase activity"/>
    <property type="evidence" value="ECO:0007669"/>
    <property type="project" value="UniProtKB-UniRule"/>
</dbReference>
<dbReference type="InterPro" id="IPR018510">
    <property type="entry name" value="DAP_epimerase_AS"/>
</dbReference>
<comment type="subcellular location">
    <subcellularLocation>
        <location evidence="9">Cytoplasm</location>
    </subcellularLocation>
</comment>
<feature type="binding site" evidence="9">
    <location>
        <position position="202"/>
    </location>
    <ligand>
        <name>substrate</name>
    </ligand>
</feature>
<feature type="site" description="Important for dimerization" evidence="9">
    <location>
        <position position="280"/>
    </location>
</feature>
<organism evidence="12 13">
    <name type="scientific">Halospina denitrificans</name>
    <dbReference type="NCBI Taxonomy" id="332522"/>
    <lineage>
        <taxon>Bacteria</taxon>
        <taxon>Pseudomonadati</taxon>
        <taxon>Pseudomonadota</taxon>
        <taxon>Gammaproteobacteria</taxon>
        <taxon>Halospina</taxon>
    </lineage>
</organism>
<evidence type="ECO:0000313" key="13">
    <source>
        <dbReference type="Proteomes" id="UP000295830"/>
    </source>
</evidence>
<feature type="active site" description="Proton donor" evidence="9">
    <location>
        <position position="85"/>
    </location>
</feature>
<feature type="site" description="Could be important to modulate the pK values of the two catalytic cysteine residues" evidence="9">
    <location>
        <position position="220"/>
    </location>
</feature>
<feature type="binding site" evidence="9">
    <location>
        <begin position="230"/>
        <end position="231"/>
    </location>
    <ligand>
        <name>substrate</name>
    </ligand>
</feature>
<dbReference type="OrthoDB" id="9805408at2"/>
<feature type="compositionally biased region" description="Basic and acidic residues" evidence="11">
    <location>
        <begin position="280"/>
        <end position="302"/>
    </location>
</feature>
<keyword evidence="5 9" id="KW-0028">Amino-acid biosynthesis</keyword>
<dbReference type="InterPro" id="IPR001653">
    <property type="entry name" value="DAP_epimerase_DapF"/>
</dbReference>
<comment type="subunit">
    <text evidence="9">Homodimer.</text>
</comment>
<feature type="binding site" evidence="9">
    <location>
        <position position="76"/>
    </location>
    <ligand>
        <name>substrate</name>
    </ligand>
</feature>
<comment type="similarity">
    <text evidence="2 9">Belongs to the diaminopimelate epimerase family.</text>
</comment>
<reference evidence="12 13" key="1">
    <citation type="submission" date="2019-03" db="EMBL/GenBank/DDBJ databases">
        <title>Genomic Encyclopedia of Type Strains, Phase IV (KMG-IV): sequencing the most valuable type-strain genomes for metagenomic binning, comparative biology and taxonomic classification.</title>
        <authorList>
            <person name="Goeker M."/>
        </authorList>
    </citation>
    <scope>NUCLEOTIDE SEQUENCE [LARGE SCALE GENOMIC DNA]</scope>
    <source>
        <strain evidence="12 13">DSM 15505</strain>
    </source>
</reference>
<sequence length="313" mass="34073">MTSDNRKGRGGWLRFTKMHGLGNDFMVIDAITQPVQLSADQIRRMGDRHLGVGFDQLLLVEPPERPDVDFRYRIFNADGGEVEQCGNGARCFARFVHDQRLTRKNLIHVQTAAGVMTLEVTGRNQVRVDMGIPELAPAAIPFAADEQAVVYPVEVDGQMLDLSAVSMGNPHGVMVVESITDELVATLGPLIEAHPRFPARANAGFMQVLAPDHVRLRVYERGVGETRACGSGACAAVVAGRLRGLLDERVKVELAGGELTVAWPGDGSPVTMEGPATRVFEGRIRPPGEARRPRRGGRPDNNRKKKGRDKASA</sequence>
<dbReference type="EC" id="5.1.1.7" evidence="3 9"/>
<keyword evidence="7 9" id="KW-0413">Isomerase</keyword>
<evidence type="ECO:0000256" key="4">
    <source>
        <dbReference type="ARBA" id="ARBA00022490"/>
    </source>
</evidence>
<feature type="compositionally biased region" description="Basic residues" evidence="11">
    <location>
        <begin position="303"/>
        <end position="313"/>
    </location>
</feature>
<dbReference type="PROSITE" id="PS01326">
    <property type="entry name" value="DAP_EPIMERASE"/>
    <property type="match status" value="1"/>
</dbReference>
<dbReference type="AlphaFoldDB" id="A0A4R7K3X5"/>
<dbReference type="UniPathway" id="UPA00034">
    <property type="reaction ID" value="UER00025"/>
</dbReference>
<evidence type="ECO:0000256" key="8">
    <source>
        <dbReference type="ARBA" id="ARBA00051712"/>
    </source>
</evidence>
<feature type="binding site" evidence="9">
    <location>
        <begin position="86"/>
        <end position="87"/>
    </location>
    <ligand>
        <name>substrate</name>
    </ligand>
</feature>